<keyword evidence="3" id="KW-0812">Transmembrane</keyword>
<feature type="transmembrane region" description="Helical" evidence="3">
    <location>
        <begin position="432"/>
        <end position="453"/>
    </location>
</feature>
<accession>A0A8B7Z5A8</accession>
<reference evidence="6" key="1">
    <citation type="submission" date="2025-08" db="UniProtKB">
        <authorList>
            <consortium name="RefSeq"/>
        </authorList>
    </citation>
    <scope>IDENTIFICATION</scope>
</reference>
<evidence type="ECO:0000256" key="1">
    <source>
        <dbReference type="SAM" id="Coils"/>
    </source>
</evidence>
<dbReference type="RefSeq" id="XP_022099975.1">
    <property type="nucleotide sequence ID" value="XM_022244283.1"/>
</dbReference>
<dbReference type="Proteomes" id="UP000694845">
    <property type="component" value="Unplaced"/>
</dbReference>
<evidence type="ECO:0000313" key="5">
    <source>
        <dbReference type="Proteomes" id="UP000694845"/>
    </source>
</evidence>
<feature type="compositionally biased region" description="Low complexity" evidence="2">
    <location>
        <begin position="614"/>
        <end position="630"/>
    </location>
</feature>
<protein>
    <submittedName>
        <fullName evidence="6">Protein brambleberry-like isoform X1</fullName>
    </submittedName>
</protein>
<feature type="compositionally biased region" description="Low complexity" evidence="2">
    <location>
        <begin position="30"/>
        <end position="41"/>
    </location>
</feature>
<dbReference type="AlphaFoldDB" id="A0A8B7Z5A8"/>
<feature type="coiled-coil region" evidence="1">
    <location>
        <begin position="259"/>
        <end position="304"/>
    </location>
</feature>
<gene>
    <name evidence="6" type="primary">LOC110984271</name>
</gene>
<evidence type="ECO:0000256" key="4">
    <source>
        <dbReference type="SAM" id="SignalP"/>
    </source>
</evidence>
<feature type="compositionally biased region" description="Polar residues" evidence="2">
    <location>
        <begin position="567"/>
        <end position="579"/>
    </location>
</feature>
<keyword evidence="1" id="KW-0175">Coiled coil</keyword>
<dbReference type="GeneID" id="110984271"/>
<dbReference type="KEGG" id="aplc:110984271"/>
<evidence type="ECO:0000256" key="3">
    <source>
        <dbReference type="SAM" id="Phobius"/>
    </source>
</evidence>
<feature type="compositionally biased region" description="Polar residues" evidence="2">
    <location>
        <begin position="44"/>
        <end position="53"/>
    </location>
</feature>
<feature type="transmembrane region" description="Helical" evidence="3">
    <location>
        <begin position="387"/>
        <end position="412"/>
    </location>
</feature>
<sequence>MKLLFLIGIIHFLLFVVDGSFISWIFGGGSSSESSEISGGETAPTMSTANNMANPSAANFGRVPFEMKSAEQRFLRGGEEYMAGLSELDTCHHRVIAELETSCNDITEEELGKLGVALLNCQSQSEGRPTFTCTKEMTLAECTRDMDATTWNTYHIISDRSRSVCYGVRQQQFQRQTRFAVNQLAATASDQLNIMEHLREGQTELQSVTTDTLKIMTDGQQEILQKQESMKDSQGELQESIEGNLRDLTSEKALIAAGHKELASMTDNIRQQLDNATKQLLNQDQDLRRNHEELQKDLASIRLKAKEVWDKLDGNMQHVSFFQDETFQYYKETIDNLKKMNDTINYLLNLVNDMQTGIDLRLGWLTSLVGGVGENLTLLSTCVAHCAYFLLASLCVTFLHTPTFSRIVLLLLVPLNAISEIKHGASLDFSGLTILIVGVVMANWTILLILRYWKQGPKSLRQFVPTCNSPCQCSHSNPRFIMPPTVSRSPGLKDFSDDEDYTLPTDLSAITGEISSGTFNSAMLSDSSAFGNDTTLTGSNVTDVWLRRLNNEHSVSKINDIIGTPIDSASKTPMPSSPSMLGFGDLKPTNPAKRHLAAALEDLPKPVPSPCSQRGGTPSSSRPSTPGSSRAGTPSKRLCSGTTKSGQPCRLACSQGLDYCFRHADN</sequence>
<keyword evidence="4" id="KW-0732">Signal</keyword>
<keyword evidence="5" id="KW-1185">Reference proteome</keyword>
<dbReference type="PANTHER" id="PTHR33538:SF1">
    <property type="entry name" value="PROTEIN BRAMBLEBERRY"/>
    <property type="match status" value="1"/>
</dbReference>
<feature type="chain" id="PRO_5034783770" evidence="4">
    <location>
        <begin position="20"/>
        <end position="666"/>
    </location>
</feature>
<feature type="signal peptide" evidence="4">
    <location>
        <begin position="1"/>
        <end position="19"/>
    </location>
</feature>
<keyword evidence="3" id="KW-0472">Membrane</keyword>
<name>A0A8B7Z5A8_ACAPL</name>
<organism evidence="5 6">
    <name type="scientific">Acanthaster planci</name>
    <name type="common">Crown-of-thorns starfish</name>
    <dbReference type="NCBI Taxonomy" id="133434"/>
    <lineage>
        <taxon>Eukaryota</taxon>
        <taxon>Metazoa</taxon>
        <taxon>Echinodermata</taxon>
        <taxon>Eleutherozoa</taxon>
        <taxon>Asterozoa</taxon>
        <taxon>Asteroidea</taxon>
        <taxon>Valvatacea</taxon>
        <taxon>Valvatida</taxon>
        <taxon>Acanthasteridae</taxon>
        <taxon>Acanthaster</taxon>
    </lineage>
</organism>
<dbReference type="PANTHER" id="PTHR33538">
    <property type="entry name" value="PROTEIN GAMETE EXPRESSED 1"/>
    <property type="match status" value="1"/>
</dbReference>
<proteinExistence type="predicted"/>
<keyword evidence="3" id="KW-1133">Transmembrane helix</keyword>
<feature type="region of interest" description="Disordered" evidence="2">
    <location>
        <begin position="30"/>
        <end position="53"/>
    </location>
</feature>
<feature type="region of interest" description="Disordered" evidence="2">
    <location>
        <begin position="563"/>
        <end position="647"/>
    </location>
</feature>
<evidence type="ECO:0000313" key="6">
    <source>
        <dbReference type="RefSeq" id="XP_022099975.1"/>
    </source>
</evidence>
<dbReference type="InterPro" id="IPR040346">
    <property type="entry name" value="GEX1/Brambleberry"/>
</dbReference>
<evidence type="ECO:0000256" key="2">
    <source>
        <dbReference type="SAM" id="MobiDB-lite"/>
    </source>
</evidence>
<dbReference type="OrthoDB" id="5978806at2759"/>